<comment type="caution">
    <text evidence="1">The sequence shown here is derived from an EMBL/GenBank/DDBJ whole genome shotgun (WGS) entry which is preliminary data.</text>
</comment>
<proteinExistence type="predicted"/>
<evidence type="ECO:0000313" key="2">
    <source>
        <dbReference type="Proteomes" id="UP001205890"/>
    </source>
</evidence>
<dbReference type="RefSeq" id="WP_254742530.1">
    <property type="nucleotide sequence ID" value="NZ_JANCLU010000011.1"/>
</dbReference>
<evidence type="ECO:0000313" key="1">
    <source>
        <dbReference type="EMBL" id="MCP8939301.1"/>
    </source>
</evidence>
<organism evidence="1 2">
    <name type="scientific">Alsobacter ponti</name>
    <dbReference type="NCBI Taxonomy" id="2962936"/>
    <lineage>
        <taxon>Bacteria</taxon>
        <taxon>Pseudomonadati</taxon>
        <taxon>Pseudomonadota</taxon>
        <taxon>Alphaproteobacteria</taxon>
        <taxon>Hyphomicrobiales</taxon>
        <taxon>Alsobacteraceae</taxon>
        <taxon>Alsobacter</taxon>
    </lineage>
</organism>
<accession>A0ABT1LCR8</accession>
<dbReference type="Proteomes" id="UP001205890">
    <property type="component" value="Unassembled WGS sequence"/>
</dbReference>
<dbReference type="EMBL" id="JANCLU010000011">
    <property type="protein sequence ID" value="MCP8939301.1"/>
    <property type="molecule type" value="Genomic_DNA"/>
</dbReference>
<gene>
    <name evidence="1" type="ORF">NK718_12310</name>
</gene>
<name>A0ABT1LCR8_9HYPH</name>
<keyword evidence="2" id="KW-1185">Reference proteome</keyword>
<reference evidence="1 2" key="1">
    <citation type="submission" date="2022-07" db="EMBL/GenBank/DDBJ databases">
        <authorList>
            <person name="Li W.-J."/>
            <person name="Deng Q.-Q."/>
        </authorList>
    </citation>
    <scope>NUCLEOTIDE SEQUENCE [LARGE SCALE GENOMIC DNA]</scope>
    <source>
        <strain evidence="1 2">SYSU M60028</strain>
    </source>
</reference>
<sequence length="85" mass="8992">MTKQAINALPVQGFRVFQNSEDPSFAVLVIGAAGKRFNFLVPKDGLEAMAKHMVDAAIDLNQRAAGGKPADHVATDAATSDIIKI</sequence>
<protein>
    <submittedName>
        <fullName evidence="1">Uncharacterized protein</fullName>
    </submittedName>
</protein>